<dbReference type="Proteomes" id="UP001626550">
    <property type="component" value="Unassembled WGS sequence"/>
</dbReference>
<keyword evidence="2" id="KW-1185">Reference proteome</keyword>
<proteinExistence type="predicted"/>
<accession>A0ABD2QK02</accession>
<evidence type="ECO:0000313" key="1">
    <source>
        <dbReference type="EMBL" id="KAL3319846.1"/>
    </source>
</evidence>
<dbReference type="AlphaFoldDB" id="A0ABD2QK02"/>
<evidence type="ECO:0000313" key="2">
    <source>
        <dbReference type="Proteomes" id="UP001626550"/>
    </source>
</evidence>
<comment type="caution">
    <text evidence="1">The sequence shown here is derived from an EMBL/GenBank/DDBJ whole genome shotgun (WGS) entry which is preliminary data.</text>
</comment>
<organism evidence="1 2">
    <name type="scientific">Cichlidogyrus casuarinus</name>
    <dbReference type="NCBI Taxonomy" id="1844966"/>
    <lineage>
        <taxon>Eukaryota</taxon>
        <taxon>Metazoa</taxon>
        <taxon>Spiralia</taxon>
        <taxon>Lophotrochozoa</taxon>
        <taxon>Platyhelminthes</taxon>
        <taxon>Monogenea</taxon>
        <taxon>Monopisthocotylea</taxon>
        <taxon>Dactylogyridea</taxon>
        <taxon>Ancyrocephalidae</taxon>
        <taxon>Cichlidogyrus</taxon>
    </lineage>
</organism>
<protein>
    <submittedName>
        <fullName evidence="1">Uncharacterized protein</fullName>
    </submittedName>
</protein>
<reference evidence="1 2" key="1">
    <citation type="submission" date="2024-11" db="EMBL/GenBank/DDBJ databases">
        <title>Adaptive evolution of stress response genes in parasites aligns with host niche diversity.</title>
        <authorList>
            <person name="Hahn C."/>
            <person name="Resl P."/>
        </authorList>
    </citation>
    <scope>NUCLEOTIDE SEQUENCE [LARGE SCALE GENOMIC DNA]</scope>
    <source>
        <strain evidence="1">EGGRZ-B1_66</strain>
        <tissue evidence="1">Body</tissue>
    </source>
</reference>
<name>A0ABD2QK02_9PLAT</name>
<sequence length="108" mass="12041">MPERVCTIWGHNWHDHRLPFMYTRLWLNLPHCSCPTCVSIGYPVLPRDLAFFSILLAPAFSSPLATRISRFAKTTLFINNSAALACQIGQSKTHPEARTGGAIFGRVA</sequence>
<gene>
    <name evidence="1" type="ORF">Ciccas_001480</name>
</gene>
<dbReference type="EMBL" id="JBJKFK010000097">
    <property type="protein sequence ID" value="KAL3319846.1"/>
    <property type="molecule type" value="Genomic_DNA"/>
</dbReference>